<dbReference type="OrthoDB" id="6162594at2759"/>
<dbReference type="AlphaFoldDB" id="A0A3S1C844"/>
<name>A0A3S1C844_ELYCH</name>
<feature type="compositionally biased region" description="Basic and acidic residues" evidence="1">
    <location>
        <begin position="498"/>
        <end position="512"/>
    </location>
</feature>
<sequence length="639" mass="74091">MPEDLPLKPAAHDCVAARTRTKLGTPVYLNPRIQYPDSWPLLKKAIFFSKLQLAEKGREKTTLVQTKSANIDKARRCVPRIESTQPKVSKRESAGNKIRGYYVDLVTFKSTPKRYSSESTKLKRGKKAGKSRKGRSKSKSKRKRTRASSRRAKKGKRKRGGRTRSRRRKVSKATHKKKARALRGRSRRCRSNHEDEETRRTLNPAPPCGHSEDYMLKQKSDVITDCLDSCKDEIRDDPLNIKDICRSLVKSLPGIPADCREENFDEKKSRPEYNIPQRVVYNFQARAADETKDRTPRVKESDEDKTKKQKYLKKENGARDKNSSKNHSRNNRKAVQADQRQSVYRRAKRVDIKKRKLLSNKDPEMRSNGIDLNVCTETEGIISSSAQDTTESERAPKVDVNVTAAHDVKRATSTHTSDEQINTESQETIRPADDYVYALEGESKPDGCSQNRMIEKSNNQHSDATDSATEYTFSVDLSKDNQQDKDGPRKKRNARPPPRRDSRRSAKRFDKPKPRRIHREHMQLMKGERRRFDKLSKVFKKGDMSKRNEMRKEDKIRRLLLLRRKTRGQPTSSRTQTAQILRGRHRRTERTTTSRRAPGGNGNNNMNNNQSEGGVWYRFSGRLFRIGRYLMRQFQLFFW</sequence>
<proteinExistence type="predicted"/>
<feature type="region of interest" description="Disordered" evidence="1">
    <location>
        <begin position="566"/>
        <end position="611"/>
    </location>
</feature>
<feature type="compositionally biased region" description="Basic and acidic residues" evidence="1">
    <location>
        <begin position="477"/>
        <end position="487"/>
    </location>
</feature>
<evidence type="ECO:0000313" key="2">
    <source>
        <dbReference type="EMBL" id="RUS85606.1"/>
    </source>
</evidence>
<comment type="caution">
    <text evidence="2">The sequence shown here is derived from an EMBL/GenBank/DDBJ whole genome shotgun (WGS) entry which is preliminary data.</text>
</comment>
<evidence type="ECO:0000256" key="1">
    <source>
        <dbReference type="SAM" id="MobiDB-lite"/>
    </source>
</evidence>
<feature type="region of interest" description="Disordered" evidence="1">
    <location>
        <begin position="284"/>
        <end position="349"/>
    </location>
</feature>
<feature type="region of interest" description="Disordered" evidence="1">
    <location>
        <begin position="113"/>
        <end position="211"/>
    </location>
</feature>
<gene>
    <name evidence="2" type="ORF">EGW08_006618</name>
</gene>
<dbReference type="Proteomes" id="UP000271974">
    <property type="component" value="Unassembled WGS sequence"/>
</dbReference>
<feature type="compositionally biased region" description="Polar residues" evidence="1">
    <location>
        <begin position="411"/>
        <end position="428"/>
    </location>
</feature>
<feature type="compositionally biased region" description="Polar residues" evidence="1">
    <location>
        <begin position="568"/>
        <end position="579"/>
    </location>
</feature>
<feature type="compositionally biased region" description="Polar residues" evidence="1">
    <location>
        <begin position="448"/>
        <end position="472"/>
    </location>
</feature>
<keyword evidence="3" id="KW-1185">Reference proteome</keyword>
<feature type="compositionally biased region" description="Basic residues" evidence="1">
    <location>
        <begin position="122"/>
        <end position="190"/>
    </location>
</feature>
<evidence type="ECO:0000313" key="3">
    <source>
        <dbReference type="Proteomes" id="UP000271974"/>
    </source>
</evidence>
<organism evidence="2 3">
    <name type="scientific">Elysia chlorotica</name>
    <name type="common">Eastern emerald elysia</name>
    <name type="synonym">Sea slug</name>
    <dbReference type="NCBI Taxonomy" id="188477"/>
    <lineage>
        <taxon>Eukaryota</taxon>
        <taxon>Metazoa</taxon>
        <taxon>Spiralia</taxon>
        <taxon>Lophotrochozoa</taxon>
        <taxon>Mollusca</taxon>
        <taxon>Gastropoda</taxon>
        <taxon>Heterobranchia</taxon>
        <taxon>Euthyneura</taxon>
        <taxon>Panpulmonata</taxon>
        <taxon>Sacoglossa</taxon>
        <taxon>Placobranchoidea</taxon>
        <taxon>Plakobranchidae</taxon>
        <taxon>Elysia</taxon>
    </lineage>
</organism>
<feature type="compositionally biased region" description="Basic and acidic residues" evidence="1">
    <location>
        <begin position="287"/>
        <end position="323"/>
    </location>
</feature>
<accession>A0A3S1C844</accession>
<feature type="compositionally biased region" description="Basic and acidic residues" evidence="1">
    <location>
        <begin position="191"/>
        <end position="200"/>
    </location>
</feature>
<feature type="region of interest" description="Disordered" evidence="1">
    <location>
        <begin position="403"/>
        <end position="522"/>
    </location>
</feature>
<reference evidence="2 3" key="1">
    <citation type="submission" date="2019-01" db="EMBL/GenBank/DDBJ databases">
        <title>A draft genome assembly of the solar-powered sea slug Elysia chlorotica.</title>
        <authorList>
            <person name="Cai H."/>
            <person name="Li Q."/>
            <person name="Fang X."/>
            <person name="Li J."/>
            <person name="Curtis N.E."/>
            <person name="Altenburger A."/>
            <person name="Shibata T."/>
            <person name="Feng M."/>
            <person name="Maeda T."/>
            <person name="Schwartz J.A."/>
            <person name="Shigenobu S."/>
            <person name="Lundholm N."/>
            <person name="Nishiyama T."/>
            <person name="Yang H."/>
            <person name="Hasebe M."/>
            <person name="Li S."/>
            <person name="Pierce S.K."/>
            <person name="Wang J."/>
        </authorList>
    </citation>
    <scope>NUCLEOTIDE SEQUENCE [LARGE SCALE GENOMIC DNA]</scope>
    <source>
        <strain evidence="2">EC2010</strain>
        <tissue evidence="2">Whole organism of an adult</tissue>
    </source>
</reference>
<protein>
    <submittedName>
        <fullName evidence="2">Uncharacterized protein</fullName>
    </submittedName>
</protein>
<dbReference type="EMBL" id="RQTK01000164">
    <property type="protein sequence ID" value="RUS85606.1"/>
    <property type="molecule type" value="Genomic_DNA"/>
</dbReference>